<dbReference type="STRING" id="387631.Asulf_00055"/>
<gene>
    <name evidence="1" type="ORF">Asulf_00055</name>
</gene>
<dbReference type="KEGG" id="ast:Asulf_00055"/>
<dbReference type="HOGENOM" id="CLU_2985466_0_0_2"/>
<evidence type="ECO:0000313" key="1">
    <source>
        <dbReference type="EMBL" id="AGK60091.1"/>
    </source>
</evidence>
<dbReference type="AlphaFoldDB" id="N0BI27"/>
<keyword evidence="2" id="KW-1185">Reference proteome</keyword>
<accession>N0BI27</accession>
<name>N0BI27_9EURY</name>
<protein>
    <submittedName>
        <fullName evidence="1">Uncharacterized protein</fullName>
    </submittedName>
</protein>
<proteinExistence type="predicted"/>
<dbReference type="EMBL" id="CP005290">
    <property type="protein sequence ID" value="AGK60091.1"/>
    <property type="molecule type" value="Genomic_DNA"/>
</dbReference>
<evidence type="ECO:0000313" key="2">
    <source>
        <dbReference type="Proteomes" id="UP000013307"/>
    </source>
</evidence>
<reference evidence="1 2" key="1">
    <citation type="journal article" date="2013" name="Genome Announc.">
        <title>Complete Genome Sequence of the Thermophilic and Facultatively Chemolithoautotrophic Sulfate Reducer Archaeoglobus sulfaticallidus Strain PM70-1T.</title>
        <authorList>
            <person name="Stokke R."/>
            <person name="Hocking W.P."/>
            <person name="Steinsbu B.O."/>
            <person name="Steen I.H."/>
        </authorList>
    </citation>
    <scope>NUCLEOTIDE SEQUENCE [LARGE SCALE GENOMIC DNA]</scope>
    <source>
        <strain evidence="1">PM70-1</strain>
    </source>
</reference>
<dbReference type="eggNOG" id="arCOG04627">
    <property type="taxonomic scope" value="Archaea"/>
</dbReference>
<organism evidence="1 2">
    <name type="scientific">Archaeoglobus sulfaticallidus PM70-1</name>
    <dbReference type="NCBI Taxonomy" id="387631"/>
    <lineage>
        <taxon>Archaea</taxon>
        <taxon>Methanobacteriati</taxon>
        <taxon>Methanobacteriota</taxon>
        <taxon>Archaeoglobi</taxon>
        <taxon>Archaeoglobales</taxon>
        <taxon>Archaeoglobaceae</taxon>
        <taxon>Archaeoglobus</taxon>
    </lineage>
</organism>
<sequence>MSTYLMEVARLTRVKKFINPISNYTNLTRLMEFREEEWWDGQLHESVLVYGFVRKAS</sequence>
<dbReference type="Proteomes" id="UP000013307">
    <property type="component" value="Chromosome"/>
</dbReference>